<evidence type="ECO:0000256" key="2">
    <source>
        <dbReference type="ARBA" id="ARBA00010701"/>
    </source>
</evidence>
<evidence type="ECO:0000256" key="8">
    <source>
        <dbReference type="ARBA" id="ARBA00023098"/>
    </source>
</evidence>
<evidence type="ECO:0000313" key="11">
    <source>
        <dbReference type="EMBL" id="KAL2642840.1"/>
    </source>
</evidence>
<evidence type="ECO:0000256" key="3">
    <source>
        <dbReference type="ARBA" id="ARBA00022528"/>
    </source>
</evidence>
<keyword evidence="3" id="KW-0150">Chloroplast</keyword>
<dbReference type="PANTHER" id="PTHR31403:SF7">
    <property type="entry name" value="PHOSPHOLIPASE A1-IGAMMA3, CHLOROPLASTIC"/>
    <property type="match status" value="1"/>
</dbReference>
<evidence type="ECO:0000256" key="6">
    <source>
        <dbReference type="ARBA" id="ARBA00022946"/>
    </source>
</evidence>
<name>A0ABD1Z4Y5_9MARC</name>
<dbReference type="GO" id="GO:0009507">
    <property type="term" value="C:chloroplast"/>
    <property type="evidence" value="ECO:0007669"/>
    <property type="project" value="UniProtKB-SubCell"/>
</dbReference>
<evidence type="ECO:0000313" key="12">
    <source>
        <dbReference type="Proteomes" id="UP001605036"/>
    </source>
</evidence>
<keyword evidence="7" id="KW-0442">Lipid degradation</keyword>
<dbReference type="Gene3D" id="3.40.50.1820">
    <property type="entry name" value="alpha/beta hydrolase"/>
    <property type="match status" value="1"/>
</dbReference>
<keyword evidence="6" id="KW-0809">Transit peptide</keyword>
<comment type="similarity">
    <text evidence="2">Belongs to the AB hydrolase superfamily. Lipase family.</text>
</comment>
<dbReference type="Proteomes" id="UP001605036">
    <property type="component" value="Unassembled WGS sequence"/>
</dbReference>
<keyword evidence="4" id="KW-0934">Plastid</keyword>
<feature type="region of interest" description="Disordered" evidence="9">
    <location>
        <begin position="555"/>
        <end position="581"/>
    </location>
</feature>
<dbReference type="AlphaFoldDB" id="A0ABD1Z4Y5"/>
<accession>A0ABD1Z4Y5</accession>
<keyword evidence="5" id="KW-0378">Hydrolase</keyword>
<feature type="compositionally biased region" description="Low complexity" evidence="9">
    <location>
        <begin position="84"/>
        <end position="95"/>
    </location>
</feature>
<dbReference type="EMBL" id="JBHFFA010000002">
    <property type="protein sequence ID" value="KAL2642840.1"/>
    <property type="molecule type" value="Genomic_DNA"/>
</dbReference>
<dbReference type="GO" id="GO:0008970">
    <property type="term" value="F:phospholipase A1 activity"/>
    <property type="evidence" value="ECO:0007669"/>
    <property type="project" value="UniProtKB-ARBA"/>
</dbReference>
<feature type="domain" description="Fungal lipase-type" evidence="10">
    <location>
        <begin position="264"/>
        <end position="426"/>
    </location>
</feature>
<dbReference type="CDD" id="cd00519">
    <property type="entry name" value="Lipase_3"/>
    <property type="match status" value="1"/>
</dbReference>
<dbReference type="Pfam" id="PF01764">
    <property type="entry name" value="Lipase_3"/>
    <property type="match status" value="1"/>
</dbReference>
<dbReference type="FunFam" id="3.40.50.1820:FF:000065">
    <property type="entry name" value="Phospholipase A1-II 3"/>
    <property type="match status" value="1"/>
</dbReference>
<dbReference type="GO" id="GO:0016042">
    <property type="term" value="P:lipid catabolic process"/>
    <property type="evidence" value="ECO:0007669"/>
    <property type="project" value="UniProtKB-KW"/>
</dbReference>
<evidence type="ECO:0000259" key="10">
    <source>
        <dbReference type="Pfam" id="PF01764"/>
    </source>
</evidence>
<comment type="subcellular location">
    <subcellularLocation>
        <location evidence="1">Plastid</location>
        <location evidence="1">Chloroplast</location>
    </subcellularLocation>
</comment>
<gene>
    <name evidence="11" type="ORF">R1flu_010427</name>
</gene>
<dbReference type="SUPFAM" id="SSF53474">
    <property type="entry name" value="alpha/beta-Hydrolases"/>
    <property type="match status" value="1"/>
</dbReference>
<feature type="region of interest" description="Disordered" evidence="9">
    <location>
        <begin position="66"/>
        <end position="112"/>
    </location>
</feature>
<keyword evidence="8" id="KW-0443">Lipid metabolism</keyword>
<dbReference type="PANTHER" id="PTHR31403">
    <property type="entry name" value="PHOSPHOLIPASE A1-IBETA2, CHLOROPLASTIC"/>
    <property type="match status" value="1"/>
</dbReference>
<evidence type="ECO:0000256" key="5">
    <source>
        <dbReference type="ARBA" id="ARBA00022801"/>
    </source>
</evidence>
<keyword evidence="12" id="KW-1185">Reference proteome</keyword>
<evidence type="ECO:0000256" key="4">
    <source>
        <dbReference type="ARBA" id="ARBA00022640"/>
    </source>
</evidence>
<evidence type="ECO:0000256" key="7">
    <source>
        <dbReference type="ARBA" id="ARBA00022963"/>
    </source>
</evidence>
<sequence>MARALSLQIPTAGAATPAVLAEDSTRLSSCKFGSSTVFGSTLRLRNHVGGLVWAADSSSSISRISSELQSGAGEKGPRGDEVVSKSSASSSVSVSEPEAYGQPMEMEDRGKEAKHPFTHLKVADRWEEIQGKNNWKGLLDPLDPVLRGELLRYGEFCQATYDSFDWDTHSRYCGSCKWNKNKFLAKTGLGNRGYEVTDYLYSTSGIEVTKMFRKFQKDNDDDDDEYQDFEASKTWDQESNWMGYVAVATDEEEIARLGRRDIAIVWRGTATGLEWAENCRDFLAPGAFDYENGLGTEQIKFEAGFMDLYVSSCEKSKYTKKSAREQVHIAVRRLVQKYKGEKLSFTITGHSLGSAMAMFTAYDLAENAYQWKAKNPQQKFIDIPITVFSFAGPRIGNDAFRDRVEELGIKILRVVSKRDRIPKIPGVILNEGLDIIEKKAEWLYNWIEQLPWTYTHCGVELRLDHTTSPHLKSIPAYDLAPLNAHNLEGYLHLLNGYTGKGKKEFKPFLDRDLALVNKDSNFLKTRHSIPPAWRQEENKGLYRCDKSGRWIPKYRDPEDLPQYEDLNDEAVPQFTATNTGN</sequence>
<dbReference type="InterPro" id="IPR002921">
    <property type="entry name" value="Fungal_lipase-type"/>
</dbReference>
<reference evidence="11 12" key="1">
    <citation type="submission" date="2024-09" db="EMBL/GenBank/DDBJ databases">
        <title>Chromosome-scale assembly of Riccia fluitans.</title>
        <authorList>
            <person name="Paukszto L."/>
            <person name="Sawicki J."/>
            <person name="Karawczyk K."/>
            <person name="Piernik-Szablinska J."/>
            <person name="Szczecinska M."/>
            <person name="Mazdziarz M."/>
        </authorList>
    </citation>
    <scope>NUCLEOTIDE SEQUENCE [LARGE SCALE GENOMIC DNA]</scope>
    <source>
        <strain evidence="11">Rf_01</strain>
        <tissue evidence="11">Aerial parts of the thallus</tissue>
    </source>
</reference>
<comment type="caution">
    <text evidence="11">The sequence shown here is derived from an EMBL/GenBank/DDBJ whole genome shotgun (WGS) entry which is preliminary data.</text>
</comment>
<organism evidence="11 12">
    <name type="scientific">Riccia fluitans</name>
    <dbReference type="NCBI Taxonomy" id="41844"/>
    <lineage>
        <taxon>Eukaryota</taxon>
        <taxon>Viridiplantae</taxon>
        <taxon>Streptophyta</taxon>
        <taxon>Embryophyta</taxon>
        <taxon>Marchantiophyta</taxon>
        <taxon>Marchantiopsida</taxon>
        <taxon>Marchantiidae</taxon>
        <taxon>Marchantiales</taxon>
        <taxon>Ricciaceae</taxon>
        <taxon>Riccia</taxon>
    </lineage>
</organism>
<proteinExistence type="inferred from homology"/>
<feature type="compositionally biased region" description="Acidic residues" evidence="9">
    <location>
        <begin position="559"/>
        <end position="568"/>
    </location>
</feature>
<dbReference type="InterPro" id="IPR029058">
    <property type="entry name" value="AB_hydrolase_fold"/>
</dbReference>
<evidence type="ECO:0000256" key="9">
    <source>
        <dbReference type="SAM" id="MobiDB-lite"/>
    </source>
</evidence>
<evidence type="ECO:0000256" key="1">
    <source>
        <dbReference type="ARBA" id="ARBA00004229"/>
    </source>
</evidence>
<protein>
    <recommendedName>
        <fullName evidence="10">Fungal lipase-type domain-containing protein</fullName>
    </recommendedName>
</protein>